<dbReference type="PANTHER" id="PTHR23028:SF53">
    <property type="entry name" value="ACYL_TRANSF_3 DOMAIN-CONTAINING PROTEIN"/>
    <property type="match status" value="1"/>
</dbReference>
<keyword evidence="5" id="KW-1185">Reference proteome</keyword>
<feature type="transmembrane region" description="Helical" evidence="1">
    <location>
        <begin position="120"/>
        <end position="139"/>
    </location>
</feature>
<feature type="domain" description="SGNH" evidence="3">
    <location>
        <begin position="522"/>
        <end position="741"/>
    </location>
</feature>
<evidence type="ECO:0000313" key="4">
    <source>
        <dbReference type="EMBL" id="GAA2239766.1"/>
    </source>
</evidence>
<feature type="transmembrane region" description="Helical" evidence="1">
    <location>
        <begin position="308"/>
        <end position="328"/>
    </location>
</feature>
<name>A0ABP5QLN5_9MICO</name>
<dbReference type="PANTHER" id="PTHR23028">
    <property type="entry name" value="ACETYLTRANSFERASE"/>
    <property type="match status" value="1"/>
</dbReference>
<evidence type="ECO:0000259" key="2">
    <source>
        <dbReference type="Pfam" id="PF01757"/>
    </source>
</evidence>
<feature type="transmembrane region" description="Helical" evidence="1">
    <location>
        <begin position="258"/>
        <end position="275"/>
    </location>
</feature>
<dbReference type="Pfam" id="PF01757">
    <property type="entry name" value="Acyl_transf_3"/>
    <property type="match status" value="1"/>
</dbReference>
<gene>
    <name evidence="4" type="ORF">GCM10009851_26450</name>
</gene>
<evidence type="ECO:0000259" key="3">
    <source>
        <dbReference type="Pfam" id="PF19040"/>
    </source>
</evidence>
<feature type="transmembrane region" description="Helical" evidence="1">
    <location>
        <begin position="219"/>
        <end position="238"/>
    </location>
</feature>
<dbReference type="Proteomes" id="UP001500929">
    <property type="component" value="Unassembled WGS sequence"/>
</dbReference>
<evidence type="ECO:0000313" key="5">
    <source>
        <dbReference type="Proteomes" id="UP001500929"/>
    </source>
</evidence>
<dbReference type="InterPro" id="IPR050879">
    <property type="entry name" value="Acyltransferase_3"/>
</dbReference>
<dbReference type="EMBL" id="BAAAQY010000007">
    <property type="protein sequence ID" value="GAA2239766.1"/>
    <property type="molecule type" value="Genomic_DNA"/>
</dbReference>
<proteinExistence type="predicted"/>
<comment type="caution">
    <text evidence="4">The sequence shown here is derived from an EMBL/GenBank/DDBJ whole genome shotgun (WGS) entry which is preliminary data.</text>
</comment>
<evidence type="ECO:0000256" key="1">
    <source>
        <dbReference type="SAM" id="Phobius"/>
    </source>
</evidence>
<feature type="transmembrane region" description="Helical" evidence="1">
    <location>
        <begin position="80"/>
        <end position="99"/>
    </location>
</feature>
<keyword evidence="1" id="KW-1133">Transmembrane helix</keyword>
<feature type="transmembrane region" description="Helical" evidence="1">
    <location>
        <begin position="193"/>
        <end position="212"/>
    </location>
</feature>
<dbReference type="InterPro" id="IPR043968">
    <property type="entry name" value="SGNH"/>
</dbReference>
<protein>
    <submittedName>
        <fullName evidence="4">SGNH hydrolase domain-containing protein</fullName>
    </submittedName>
</protein>
<feature type="transmembrane region" description="Helical" evidence="1">
    <location>
        <begin position="349"/>
        <end position="368"/>
    </location>
</feature>
<dbReference type="GO" id="GO:0016787">
    <property type="term" value="F:hydrolase activity"/>
    <property type="evidence" value="ECO:0007669"/>
    <property type="project" value="UniProtKB-KW"/>
</dbReference>
<feature type="domain" description="Acyltransferase 3" evidence="2">
    <location>
        <begin position="54"/>
        <end position="391"/>
    </location>
</feature>
<feature type="transmembrane region" description="Helical" evidence="1">
    <location>
        <begin position="282"/>
        <end position="302"/>
    </location>
</feature>
<dbReference type="Pfam" id="PF19040">
    <property type="entry name" value="SGNH"/>
    <property type="match status" value="1"/>
</dbReference>
<feature type="transmembrane region" description="Helical" evidence="1">
    <location>
        <begin position="374"/>
        <end position="394"/>
    </location>
</feature>
<reference evidence="5" key="1">
    <citation type="journal article" date="2019" name="Int. J. Syst. Evol. Microbiol.">
        <title>The Global Catalogue of Microorganisms (GCM) 10K type strain sequencing project: providing services to taxonomists for standard genome sequencing and annotation.</title>
        <authorList>
            <consortium name="The Broad Institute Genomics Platform"/>
            <consortium name="The Broad Institute Genome Sequencing Center for Infectious Disease"/>
            <person name="Wu L."/>
            <person name="Ma J."/>
        </authorList>
    </citation>
    <scope>NUCLEOTIDE SEQUENCE [LARGE SCALE GENOMIC DNA]</scope>
    <source>
        <strain evidence="5">JCM 16117</strain>
    </source>
</reference>
<feature type="transmembrane region" description="Helical" evidence="1">
    <location>
        <begin position="427"/>
        <end position="453"/>
    </location>
</feature>
<accession>A0ABP5QLN5</accession>
<keyword evidence="1" id="KW-0472">Membrane</keyword>
<keyword evidence="4" id="KW-0378">Hydrolase</keyword>
<sequence length="753" mass="80853">MFAGQHAVGELGHSITRLNTQRLACVGGSKMPSPIGNENTAVTDALPKSSFRPDIQGLRAIAVIAVIMDHLFAWPTGGFVGVDVFFVVSGFLITGIVLREYQKTEHISFLGFYRRRIRRILPAATLVIVVTIAASFVLLPQGRAVQTAVDGFWAFFFSANWHMALVGTDYFQLGLPPSPLQHYWSLSVEEQFYFVWPWMMLGIFLVTARLGFAHNSRRRFVLVAFIAATVASFVWSVYETSSNPSFAYFSTFSRAWELGVGAILAALVPVVSTIVPNALRPVLGWMGLAGIVASVFVISPQVPFPGPGAALPVLSTALLIAAGTGARGSTYNWALLPLTNRVSRYVGDISYSLYLWHFPVIILLAALVPSDTVIYFLACLATMFVLAILSYHLVENTIRDSAWLEPRNSEAKRRARRRARQRRHRKARLPASQVVGIVASGVLAVVLLAVALAPQPTSTVAVYQPDSTNGQGVPTAAASEPCSGADFMDATKSPSCDLNSIPNELTPSVDGLAADTGISFDCYKLAEQPFRTCNYGSKSADATRVALVGDSHAAVLLPALVPELKARNWSLDTYVGNGCQWKNPLPGGNCVEAMDQTRALLESAADPYDIIITTGARWAGGDPESAAAAYRTAWGAATSLGTKVVVVGDVPAVTEEGLACISRFGFQANDNDCGTSAADAFAQTDPLIQASADMPGVSLVDLTDYFCADDFCPSVIGNVIVYRDTANHVTQSYMKTLAPYLWARIDTAAGAPA</sequence>
<organism evidence="4 5">
    <name type="scientific">Herbiconiux moechotypicola</name>
    <dbReference type="NCBI Taxonomy" id="637393"/>
    <lineage>
        <taxon>Bacteria</taxon>
        <taxon>Bacillati</taxon>
        <taxon>Actinomycetota</taxon>
        <taxon>Actinomycetes</taxon>
        <taxon>Micrococcales</taxon>
        <taxon>Microbacteriaceae</taxon>
        <taxon>Herbiconiux</taxon>
    </lineage>
</organism>
<dbReference type="InterPro" id="IPR002656">
    <property type="entry name" value="Acyl_transf_3_dom"/>
</dbReference>
<keyword evidence="1" id="KW-0812">Transmembrane</keyword>